<keyword evidence="2" id="KW-1185">Reference proteome</keyword>
<evidence type="ECO:0000313" key="2">
    <source>
        <dbReference type="Proteomes" id="UP000789366"/>
    </source>
</evidence>
<dbReference type="Proteomes" id="UP000789366">
    <property type="component" value="Unassembled WGS sequence"/>
</dbReference>
<sequence length="71" mass="8156">EQNAYNILSQILDDKSCEIGHYLQEQQTAIILVTLQTVSLEKLKSNSSKNYNNNDQKQYCKKLPKIELGVQ</sequence>
<reference evidence="1" key="1">
    <citation type="submission" date="2021-06" db="EMBL/GenBank/DDBJ databases">
        <authorList>
            <person name="Kallberg Y."/>
            <person name="Tangrot J."/>
            <person name="Rosling A."/>
        </authorList>
    </citation>
    <scope>NUCLEOTIDE SEQUENCE</scope>
    <source>
        <strain evidence="1">28 12/20/2015</strain>
    </source>
</reference>
<comment type="caution">
    <text evidence="1">The sequence shown here is derived from an EMBL/GenBank/DDBJ whole genome shotgun (WGS) entry which is preliminary data.</text>
</comment>
<name>A0ACA9KUI2_9GLOM</name>
<proteinExistence type="predicted"/>
<evidence type="ECO:0000313" key="1">
    <source>
        <dbReference type="EMBL" id="CAG8490123.1"/>
    </source>
</evidence>
<protein>
    <submittedName>
        <fullName evidence="1">14419_t:CDS:1</fullName>
    </submittedName>
</protein>
<gene>
    <name evidence="1" type="ORF">SPELUC_LOCUS2521</name>
</gene>
<organism evidence="1 2">
    <name type="scientific">Cetraspora pellucida</name>
    <dbReference type="NCBI Taxonomy" id="1433469"/>
    <lineage>
        <taxon>Eukaryota</taxon>
        <taxon>Fungi</taxon>
        <taxon>Fungi incertae sedis</taxon>
        <taxon>Mucoromycota</taxon>
        <taxon>Glomeromycotina</taxon>
        <taxon>Glomeromycetes</taxon>
        <taxon>Diversisporales</taxon>
        <taxon>Gigasporaceae</taxon>
        <taxon>Cetraspora</taxon>
    </lineage>
</organism>
<accession>A0ACA9KUI2</accession>
<feature type="non-terminal residue" evidence="1">
    <location>
        <position position="1"/>
    </location>
</feature>
<dbReference type="EMBL" id="CAJVPW010001701">
    <property type="protein sequence ID" value="CAG8490123.1"/>
    <property type="molecule type" value="Genomic_DNA"/>
</dbReference>